<comment type="subcellular location">
    <subcellularLocation>
        <location evidence="2">Chromosome</location>
    </subcellularLocation>
    <subcellularLocation>
        <location evidence="1">Nucleus</location>
    </subcellularLocation>
</comment>
<dbReference type="FunFam" id="1.10.20.10:FF:000085">
    <property type="entry name" value="Histone H3.2"/>
    <property type="match status" value="1"/>
</dbReference>
<evidence type="ECO:0000256" key="2">
    <source>
        <dbReference type="ARBA" id="ARBA00004286"/>
    </source>
</evidence>
<evidence type="ECO:0000259" key="8">
    <source>
        <dbReference type="Pfam" id="PF00125"/>
    </source>
</evidence>
<evidence type="ECO:0000256" key="4">
    <source>
        <dbReference type="ARBA" id="ARBA00022454"/>
    </source>
</evidence>
<dbReference type="GO" id="GO:0000786">
    <property type="term" value="C:nucleosome"/>
    <property type="evidence" value="ECO:0007669"/>
    <property type="project" value="UniProtKB-KW"/>
</dbReference>
<dbReference type="SUPFAM" id="SSF47113">
    <property type="entry name" value="Histone-fold"/>
    <property type="match status" value="1"/>
</dbReference>
<dbReference type="SMART" id="SM00428">
    <property type="entry name" value="H3"/>
    <property type="match status" value="1"/>
</dbReference>
<evidence type="ECO:0000256" key="5">
    <source>
        <dbReference type="ARBA" id="ARBA00023125"/>
    </source>
</evidence>
<accession>A0A0N5AQQ3</accession>
<dbReference type="InterPro" id="IPR007125">
    <property type="entry name" value="H2A/H2B/H3"/>
</dbReference>
<evidence type="ECO:0000256" key="7">
    <source>
        <dbReference type="ARBA" id="ARBA00023269"/>
    </source>
</evidence>
<keyword evidence="9" id="KW-1185">Reference proteome</keyword>
<dbReference type="GO" id="GO:0005634">
    <property type="term" value="C:nucleus"/>
    <property type="evidence" value="ECO:0007669"/>
    <property type="project" value="UniProtKB-SubCell"/>
</dbReference>
<evidence type="ECO:0000256" key="1">
    <source>
        <dbReference type="ARBA" id="ARBA00004123"/>
    </source>
</evidence>
<dbReference type="PRINTS" id="PR00622">
    <property type="entry name" value="HISTONEH3"/>
</dbReference>
<keyword evidence="6" id="KW-0539">Nucleus</keyword>
<dbReference type="PROSITE" id="PS00959">
    <property type="entry name" value="HISTONE_H3_2"/>
    <property type="match status" value="1"/>
</dbReference>
<dbReference type="PANTHER" id="PTHR45810">
    <property type="entry name" value="HISTONE H3.2"/>
    <property type="match status" value="1"/>
</dbReference>
<dbReference type="AlphaFoldDB" id="A0A0N5AQQ3"/>
<protein>
    <submittedName>
        <fullName evidence="10">Histone domain-containing protein</fullName>
    </submittedName>
</protein>
<comment type="similarity">
    <text evidence="3">Belongs to the histone H3 family.</text>
</comment>
<evidence type="ECO:0000256" key="3">
    <source>
        <dbReference type="ARBA" id="ARBA00010343"/>
    </source>
</evidence>
<dbReference type="GO" id="GO:0003677">
    <property type="term" value="F:DNA binding"/>
    <property type="evidence" value="ECO:0007669"/>
    <property type="project" value="UniProtKB-KW"/>
</dbReference>
<dbReference type="STRING" id="451379.A0A0N5AQQ3"/>
<organism evidence="9 10">
    <name type="scientific">Syphacia muris</name>
    <dbReference type="NCBI Taxonomy" id="451379"/>
    <lineage>
        <taxon>Eukaryota</taxon>
        <taxon>Metazoa</taxon>
        <taxon>Ecdysozoa</taxon>
        <taxon>Nematoda</taxon>
        <taxon>Chromadorea</taxon>
        <taxon>Rhabditida</taxon>
        <taxon>Spirurina</taxon>
        <taxon>Oxyuridomorpha</taxon>
        <taxon>Oxyuroidea</taxon>
        <taxon>Oxyuridae</taxon>
        <taxon>Syphacia</taxon>
    </lineage>
</organism>
<keyword evidence="7" id="KW-0544">Nucleosome core</keyword>
<sequence length="181" mass="20767">MVRTKAPAIHFETSSSYSTVADGTPVRQIIYPDSPHRSSSTQKYTPTGLCLWLIVLNDNGPGKNRFVHAASKKALFKRNTSGFKRYRPGEKALREIRHFQKTTDLLIGTSPFVRLVREVTYEMTKGETSFRFQSEALLALQEGTEAFLVSMFEQANYICLHANRVTLQPRDIHLWRQIKEF</sequence>
<keyword evidence="5" id="KW-0238">DNA-binding</keyword>
<dbReference type="GO" id="GO:0046982">
    <property type="term" value="F:protein heterodimerization activity"/>
    <property type="evidence" value="ECO:0007669"/>
    <property type="project" value="InterPro"/>
</dbReference>
<reference evidence="10" key="1">
    <citation type="submission" date="2017-02" db="UniProtKB">
        <authorList>
            <consortium name="WormBaseParasite"/>
        </authorList>
    </citation>
    <scope>IDENTIFICATION</scope>
</reference>
<dbReference type="InterPro" id="IPR000164">
    <property type="entry name" value="Histone_H3/CENP-A"/>
</dbReference>
<dbReference type="CDD" id="cd22911">
    <property type="entry name" value="HFD_H3"/>
    <property type="match status" value="1"/>
</dbReference>
<dbReference type="GO" id="GO:0030527">
    <property type="term" value="F:structural constituent of chromatin"/>
    <property type="evidence" value="ECO:0007669"/>
    <property type="project" value="InterPro"/>
</dbReference>
<dbReference type="PANTHER" id="PTHR45810:SF1">
    <property type="entry name" value="HISTONE H3-LIKE CENTROMERIC PROTEIN A"/>
    <property type="match status" value="1"/>
</dbReference>
<dbReference type="WBParaSite" id="SMUV_0000702501-mRNA-1">
    <property type="protein sequence ID" value="SMUV_0000702501-mRNA-1"/>
    <property type="gene ID" value="SMUV_0000702501"/>
</dbReference>
<name>A0A0N5AQQ3_9BILA</name>
<evidence type="ECO:0000313" key="10">
    <source>
        <dbReference type="WBParaSite" id="SMUV_0000702501-mRNA-1"/>
    </source>
</evidence>
<dbReference type="Pfam" id="PF00125">
    <property type="entry name" value="Histone"/>
    <property type="match status" value="1"/>
</dbReference>
<feature type="domain" description="Core Histone H2A/H2B/H3" evidence="8">
    <location>
        <begin position="88"/>
        <end position="178"/>
    </location>
</feature>
<evidence type="ECO:0000313" key="9">
    <source>
        <dbReference type="Proteomes" id="UP000046393"/>
    </source>
</evidence>
<proteinExistence type="inferred from homology"/>
<dbReference type="Gene3D" id="1.10.20.10">
    <property type="entry name" value="Histone, subunit A"/>
    <property type="match status" value="1"/>
</dbReference>
<evidence type="ECO:0000256" key="6">
    <source>
        <dbReference type="ARBA" id="ARBA00023242"/>
    </source>
</evidence>
<dbReference type="InterPro" id="IPR009072">
    <property type="entry name" value="Histone-fold"/>
</dbReference>
<dbReference type="Proteomes" id="UP000046393">
    <property type="component" value="Unplaced"/>
</dbReference>
<keyword evidence="4" id="KW-0158">Chromosome</keyword>